<protein>
    <submittedName>
        <fullName evidence="1">Uncharacterized protein</fullName>
    </submittedName>
</protein>
<evidence type="ECO:0000313" key="2">
    <source>
        <dbReference type="Proteomes" id="UP000184315"/>
    </source>
</evidence>
<name>A0A1J1LHB2_9CYAN</name>
<evidence type="ECO:0000313" key="1">
    <source>
        <dbReference type="EMBL" id="CUR30969.1"/>
    </source>
</evidence>
<proteinExistence type="predicted"/>
<sequence>MCSLILKKKALKGLQRGIKPIARFNQAQTPLLRWTLVSFS</sequence>
<dbReference type="Proteomes" id="UP000184315">
    <property type="component" value="Unassembled WGS sequence"/>
</dbReference>
<dbReference type="EMBL" id="CZDF01000132">
    <property type="protein sequence ID" value="CUR30969.1"/>
    <property type="molecule type" value="Genomic_DNA"/>
</dbReference>
<keyword evidence="2" id="KW-1185">Reference proteome</keyword>
<accession>A0A1J1LHB2</accession>
<organism evidence="1 2">
    <name type="scientific">Planktothrix tepida PCC 9214</name>
    <dbReference type="NCBI Taxonomy" id="671072"/>
    <lineage>
        <taxon>Bacteria</taxon>
        <taxon>Bacillati</taxon>
        <taxon>Cyanobacteriota</taxon>
        <taxon>Cyanophyceae</taxon>
        <taxon>Oscillatoriophycideae</taxon>
        <taxon>Oscillatoriales</taxon>
        <taxon>Microcoleaceae</taxon>
        <taxon>Planktothrix</taxon>
    </lineage>
</organism>
<dbReference type="AlphaFoldDB" id="A0A1J1LHB2"/>
<gene>
    <name evidence="1" type="ORF">PL9214290560</name>
</gene>
<reference evidence="2" key="1">
    <citation type="submission" date="2015-10" db="EMBL/GenBank/DDBJ databases">
        <authorList>
            <person name="Regsiter A."/>
            <person name="william w."/>
        </authorList>
    </citation>
    <scope>NUCLEOTIDE SEQUENCE [LARGE SCALE GENOMIC DNA]</scope>
</reference>